<evidence type="ECO:0000313" key="1">
    <source>
        <dbReference type="EMBL" id="SUZ53594.1"/>
    </source>
</evidence>
<organism evidence="1">
    <name type="scientific">marine metagenome</name>
    <dbReference type="NCBI Taxonomy" id="408172"/>
    <lineage>
        <taxon>unclassified sequences</taxon>
        <taxon>metagenomes</taxon>
        <taxon>ecological metagenomes</taxon>
    </lineage>
</organism>
<dbReference type="EMBL" id="UINC01000337">
    <property type="protein sequence ID" value="SUZ53594.1"/>
    <property type="molecule type" value="Genomic_DNA"/>
</dbReference>
<dbReference type="AlphaFoldDB" id="A0A381NHL8"/>
<protein>
    <submittedName>
        <fullName evidence="1">Uncharacterized protein</fullName>
    </submittedName>
</protein>
<gene>
    <name evidence="1" type="ORF">METZ01_LOCUS6448</name>
</gene>
<reference evidence="1" key="1">
    <citation type="submission" date="2018-05" db="EMBL/GenBank/DDBJ databases">
        <authorList>
            <person name="Lanie J.A."/>
            <person name="Ng W.-L."/>
            <person name="Kazmierczak K.M."/>
            <person name="Andrzejewski T.M."/>
            <person name="Davidsen T.M."/>
            <person name="Wayne K.J."/>
            <person name="Tettelin H."/>
            <person name="Glass J.I."/>
            <person name="Rusch D."/>
            <person name="Podicherti R."/>
            <person name="Tsui H.-C.T."/>
            <person name="Winkler M.E."/>
        </authorList>
    </citation>
    <scope>NUCLEOTIDE SEQUENCE</scope>
</reference>
<accession>A0A381NHL8</accession>
<name>A0A381NHL8_9ZZZZ</name>
<sequence>MKTRWLYALSVVVLMTTTVGPSYAQQAVRQGWTPWTDPEVVQAMSNLRMSKDQFERLRDAVTDFLDGAMSEYVSMMKQQKPDIPRRMKQAVARHARKMDKEMKTVLDDDQYKLYEQYRTLLTTKTGRMFSPSRTRRR</sequence>
<proteinExistence type="predicted"/>